<accession>B9T223</accession>
<dbReference type="PROSITE" id="PS50089">
    <property type="entry name" value="ZF_RING_2"/>
    <property type="match status" value="1"/>
</dbReference>
<gene>
    <name evidence="4" type="ORF">RCOM_0996510</name>
</gene>
<dbReference type="InterPro" id="IPR001841">
    <property type="entry name" value="Znf_RING"/>
</dbReference>
<evidence type="ECO:0000256" key="2">
    <source>
        <dbReference type="SAM" id="Phobius"/>
    </source>
</evidence>
<dbReference type="STRING" id="3988.B9T223"/>
<dbReference type="Pfam" id="PF13639">
    <property type="entry name" value="zf-RING_2"/>
    <property type="match status" value="1"/>
</dbReference>
<dbReference type="Proteomes" id="UP000008311">
    <property type="component" value="Unassembled WGS sequence"/>
</dbReference>
<dbReference type="PANTHER" id="PTHR45676">
    <property type="entry name" value="RING-H2 FINGER PROTEIN ATL51-RELATED"/>
    <property type="match status" value="1"/>
</dbReference>
<feature type="transmembrane region" description="Helical" evidence="2">
    <location>
        <begin position="15"/>
        <end position="36"/>
    </location>
</feature>
<keyword evidence="1" id="KW-0863">Zinc-finger</keyword>
<evidence type="ECO:0000259" key="3">
    <source>
        <dbReference type="PROSITE" id="PS50089"/>
    </source>
</evidence>
<dbReference type="InParanoid" id="B9T223"/>
<evidence type="ECO:0000313" key="5">
    <source>
        <dbReference type="Proteomes" id="UP000008311"/>
    </source>
</evidence>
<dbReference type="InterPro" id="IPR013083">
    <property type="entry name" value="Znf_RING/FYVE/PHD"/>
</dbReference>
<dbReference type="eggNOG" id="KOG0800">
    <property type="taxonomic scope" value="Eukaryota"/>
</dbReference>
<organism evidence="4 5">
    <name type="scientific">Ricinus communis</name>
    <name type="common">Castor bean</name>
    <dbReference type="NCBI Taxonomy" id="3988"/>
    <lineage>
        <taxon>Eukaryota</taxon>
        <taxon>Viridiplantae</taxon>
        <taxon>Streptophyta</taxon>
        <taxon>Embryophyta</taxon>
        <taxon>Tracheophyta</taxon>
        <taxon>Spermatophyta</taxon>
        <taxon>Magnoliopsida</taxon>
        <taxon>eudicotyledons</taxon>
        <taxon>Gunneridae</taxon>
        <taxon>Pentapetalae</taxon>
        <taxon>rosids</taxon>
        <taxon>fabids</taxon>
        <taxon>Malpighiales</taxon>
        <taxon>Euphorbiaceae</taxon>
        <taxon>Acalyphoideae</taxon>
        <taxon>Acalypheae</taxon>
        <taxon>Ricinus</taxon>
    </lineage>
</organism>
<sequence length="180" mass="19552">MSTMSNDGDDISNKVTALLIGVGSAALVVTIYHCLATGWCNRDRARANAQRLHQDSNSIIIGRETPSSIENSAARLIPAFKYQKGMGSGGEEATCPICLSEFEEGEEVRSLPECMHSYHLPCIDMWLCSHSNCPVCRADAVSNQIVYRSLGPASEEGSNGNNPYQDLGMLQNIVIQSRTI</sequence>
<dbReference type="SUPFAM" id="SSF57850">
    <property type="entry name" value="RING/U-box"/>
    <property type="match status" value="1"/>
</dbReference>
<dbReference type="GO" id="GO:0016567">
    <property type="term" value="P:protein ubiquitination"/>
    <property type="evidence" value="ECO:0000318"/>
    <property type="project" value="GO_Central"/>
</dbReference>
<dbReference type="GO" id="GO:0008270">
    <property type="term" value="F:zinc ion binding"/>
    <property type="evidence" value="ECO:0007669"/>
    <property type="project" value="UniProtKB-KW"/>
</dbReference>
<dbReference type="PANTHER" id="PTHR45676:SF177">
    <property type="entry name" value="RING-TYPE E3 UBIQUITIN TRANSFERASE"/>
    <property type="match status" value="1"/>
</dbReference>
<keyword evidence="2" id="KW-1133">Transmembrane helix</keyword>
<evidence type="ECO:0000313" key="4">
    <source>
        <dbReference type="EMBL" id="EEF30076.1"/>
    </source>
</evidence>
<dbReference type="SMART" id="SM00184">
    <property type="entry name" value="RING"/>
    <property type="match status" value="1"/>
</dbReference>
<keyword evidence="5" id="KW-1185">Reference proteome</keyword>
<feature type="domain" description="RING-type" evidence="3">
    <location>
        <begin position="95"/>
        <end position="137"/>
    </location>
</feature>
<proteinExistence type="predicted"/>
<keyword evidence="1" id="KW-0862">Zinc</keyword>
<dbReference type="Gene3D" id="3.30.40.10">
    <property type="entry name" value="Zinc/RING finger domain, C3HC4 (zinc finger)"/>
    <property type="match status" value="1"/>
</dbReference>
<keyword evidence="2" id="KW-0472">Membrane</keyword>
<dbReference type="EMBL" id="EQ974368">
    <property type="protein sequence ID" value="EEF30076.1"/>
    <property type="molecule type" value="Genomic_DNA"/>
</dbReference>
<evidence type="ECO:0000256" key="1">
    <source>
        <dbReference type="PROSITE-ProRule" id="PRU00175"/>
    </source>
</evidence>
<dbReference type="CDD" id="cd16461">
    <property type="entry name" value="RING-H2_EL5-like"/>
    <property type="match status" value="1"/>
</dbReference>
<dbReference type="UniPathway" id="UPA00143"/>
<protein>
    <submittedName>
        <fullName evidence="4">RING-H2 finger protein ATL2G, putative</fullName>
    </submittedName>
</protein>
<reference evidence="5" key="1">
    <citation type="journal article" date="2010" name="Nat. Biotechnol.">
        <title>Draft genome sequence of the oilseed species Ricinus communis.</title>
        <authorList>
            <person name="Chan A.P."/>
            <person name="Crabtree J."/>
            <person name="Zhao Q."/>
            <person name="Lorenzi H."/>
            <person name="Orvis J."/>
            <person name="Puiu D."/>
            <person name="Melake-Berhan A."/>
            <person name="Jones K.M."/>
            <person name="Redman J."/>
            <person name="Chen G."/>
            <person name="Cahoon E.B."/>
            <person name="Gedil M."/>
            <person name="Stanke M."/>
            <person name="Haas B.J."/>
            <person name="Wortman J.R."/>
            <person name="Fraser-Liggett C.M."/>
            <person name="Ravel J."/>
            <person name="Rabinowicz P.D."/>
        </authorList>
    </citation>
    <scope>NUCLEOTIDE SEQUENCE [LARGE SCALE GENOMIC DNA]</scope>
    <source>
        <strain evidence="5">cv. Hale</strain>
    </source>
</reference>
<keyword evidence="1" id="KW-0479">Metal-binding</keyword>
<name>B9T223_RICCO</name>
<keyword evidence="2" id="KW-0812">Transmembrane</keyword>
<dbReference type="AlphaFoldDB" id="B9T223"/>